<dbReference type="EMBL" id="CP041932">
    <property type="protein sequence ID" value="QEK14948.1"/>
    <property type="molecule type" value="Genomic_DNA"/>
</dbReference>
<sequence length="102" mass="11820">MRTMNKMPSVSKGFTFPLTPYGRLFKVKLLYKESLKEFSLKTIDFKQKPSRELALQEGAANFDETLRRRANFAEQSLTKEHPSQRKAKISRALKNWIILSGV</sequence>
<dbReference type="RefSeq" id="WP_148882915.1">
    <property type="nucleotide sequence ID" value="NZ_CP041932.1"/>
</dbReference>
<protein>
    <submittedName>
        <fullName evidence="1">Uncharacterized protein</fullName>
    </submittedName>
</protein>
<dbReference type="AlphaFoldDB" id="A0A5C0SP39"/>
<evidence type="ECO:0000313" key="1">
    <source>
        <dbReference type="EMBL" id="QEK14948.1"/>
    </source>
</evidence>
<reference evidence="1 2" key="1">
    <citation type="submission" date="2019-07" db="EMBL/GenBank/DDBJ databases">
        <title>Complete genome of Thermococcus acidophilus.</title>
        <authorList>
            <person name="Li X."/>
        </authorList>
    </citation>
    <scope>NUCLEOTIDE SEQUENCE [LARGE SCALE GENOMIC DNA]</scope>
    <source>
        <strain evidence="1 2">SY113</strain>
    </source>
</reference>
<proteinExistence type="predicted"/>
<evidence type="ECO:0000313" key="2">
    <source>
        <dbReference type="Proteomes" id="UP000322631"/>
    </source>
</evidence>
<organism evidence="1 2">
    <name type="scientific">Thermococcus aciditolerans</name>
    <dbReference type="NCBI Taxonomy" id="2598455"/>
    <lineage>
        <taxon>Archaea</taxon>
        <taxon>Methanobacteriati</taxon>
        <taxon>Methanobacteriota</taxon>
        <taxon>Thermococci</taxon>
        <taxon>Thermococcales</taxon>
        <taxon>Thermococcaceae</taxon>
        <taxon>Thermococcus</taxon>
    </lineage>
</organism>
<accession>A0A5C0SP39</accession>
<name>A0A5C0SP39_9EURY</name>
<gene>
    <name evidence="1" type="ORF">FPV09_07420</name>
</gene>
<dbReference type="GeneID" id="41609673"/>
<keyword evidence="2" id="KW-1185">Reference proteome</keyword>
<dbReference type="KEGG" id="them:FPV09_07420"/>
<dbReference type="Proteomes" id="UP000322631">
    <property type="component" value="Chromosome"/>
</dbReference>